<dbReference type="VEuPathDB" id="AmoebaDB:EHI7A_078560"/>
<dbReference type="VEuPathDB" id="AmoebaDB:EHI5A_125190"/>
<reference evidence="2 3" key="1">
    <citation type="submission" date="2016-05" db="EMBL/GenBank/DDBJ databases">
        <title>First whole genome sequencing of Entamoeba histolytica HM1:IMSS-clone-6.</title>
        <authorList>
            <person name="Mukherjee Avik.K."/>
            <person name="Izumyama S."/>
            <person name="Nakada-Tsukui K."/>
            <person name="Nozaki T."/>
        </authorList>
    </citation>
    <scope>NUCLEOTIDE SEQUENCE [LARGE SCALE GENOMIC DNA]</scope>
    <source>
        <strain evidence="2 3">HM1:IMSS clone 6</strain>
    </source>
</reference>
<evidence type="ECO:0000313" key="3">
    <source>
        <dbReference type="Proteomes" id="UP000078387"/>
    </source>
</evidence>
<dbReference type="AlphaFoldDB" id="A0A175JXJ8"/>
<accession>A0A175JXJ8</accession>
<feature type="region of interest" description="Disordered" evidence="1">
    <location>
        <begin position="265"/>
        <end position="296"/>
    </location>
</feature>
<evidence type="ECO:0000256" key="1">
    <source>
        <dbReference type="SAM" id="MobiDB-lite"/>
    </source>
</evidence>
<dbReference type="VEuPathDB" id="AmoebaDB:EHI8A_090900"/>
<dbReference type="Gene3D" id="1.10.10.60">
    <property type="entry name" value="Homeodomain-like"/>
    <property type="match status" value="1"/>
</dbReference>
<comment type="caution">
    <text evidence="2">The sequence shown here is derived from an EMBL/GenBank/DDBJ whole genome shotgun (WGS) entry which is preliminary data.</text>
</comment>
<sequence>MDNTGYHKKKTPERICVIDVDAGTEGDCKDFLSHENKPPKQPFRSYISHKSSSTRGQRLFLKHHLHSQTQSSQMPQNLLYEERNNPNLFTNSSSNPQKYFPVFRQNFHTRQTTLNEYGFPTSVERHINEPFDRYSIHKNLNSLEVQHSVMNERNQPQMEQFHRSTQIPKYQKGLVSTRYCHSCQHRIPLILNKFPQQKISEQISQNDLIQSREHNPIHSHQQVPTLTPYSQEQIKISSNQQQKSYSPYQSISYTTPFSNLQQNRMTTDYSSKQKQTDSIDLASPDSSELPPIDNNEYYSMNRLPPGGNHNIIQHNSILKTSPTQINTSINKKTETQKKEEQNTIKTSLEKIINKKENKEQKKSIQQKSLPSLKEKSKQQPEQLLRNSNTTITQLKTQQNDNDKSFIVKSDIISSEKNELKKPRDTIVDKEEKQNVSKKIIPIKQQVINNEISVGGIQKEEKHDKIDNKFNKTEKVLEECNDEKNYLVTYSSENISNYFNFNIEEEGAIDSTEETETFETNCTIEEDDCFDEKYESSYNELMKLLKKIHPIIKEKEARKFAEMIVSYLLRFGNDIDSWNSGNEFNIFDKTSLQENVINSFIKEKTLQVNIYTNVILYRRIIRLVKNIKLNNFIVPIELQEFYLKSEWKFADDLRLMIQIAKYGVGVYELYLNDSLLNYSLTMKMHLNTNEEKCKFLESRVQDLLSSL</sequence>
<proteinExistence type="predicted"/>
<dbReference type="eggNOG" id="ENOG502RH0A">
    <property type="taxonomic scope" value="Eukaryota"/>
</dbReference>
<feature type="compositionally biased region" description="Basic and acidic residues" evidence="1">
    <location>
        <begin position="331"/>
        <end position="362"/>
    </location>
</feature>
<feature type="compositionally biased region" description="Polar residues" evidence="1">
    <location>
        <begin position="265"/>
        <end position="278"/>
    </location>
</feature>
<name>A0A175JXJ8_ENTHI</name>
<gene>
    <name evidence="2" type="ORF">CL6EHI_190880</name>
</gene>
<protein>
    <submittedName>
        <fullName evidence="2">Thioredoxin domain-containing protein 2 putative</fullName>
    </submittedName>
</protein>
<dbReference type="EMBL" id="BDEQ01000001">
    <property type="protein sequence ID" value="GAT98499.1"/>
    <property type="molecule type" value="Genomic_DNA"/>
</dbReference>
<evidence type="ECO:0000313" key="2">
    <source>
        <dbReference type="EMBL" id="GAT98499.1"/>
    </source>
</evidence>
<dbReference type="VEuPathDB" id="AmoebaDB:EHI_190880"/>
<organism evidence="2 3">
    <name type="scientific">Entamoeba histolytica</name>
    <dbReference type="NCBI Taxonomy" id="5759"/>
    <lineage>
        <taxon>Eukaryota</taxon>
        <taxon>Amoebozoa</taxon>
        <taxon>Evosea</taxon>
        <taxon>Archamoebae</taxon>
        <taxon>Mastigamoebida</taxon>
        <taxon>Entamoebidae</taxon>
        <taxon>Entamoeba</taxon>
    </lineage>
</organism>
<feature type="region of interest" description="Disordered" evidence="1">
    <location>
        <begin position="322"/>
        <end position="387"/>
    </location>
</feature>
<dbReference type="VEuPathDB" id="AmoebaDB:KM1_145080"/>
<dbReference type="Proteomes" id="UP000078387">
    <property type="component" value="Unassembled WGS sequence"/>
</dbReference>